<dbReference type="EMBL" id="BGPR01040838">
    <property type="protein sequence ID" value="GBO17029.1"/>
    <property type="molecule type" value="Genomic_DNA"/>
</dbReference>
<sequence>MRTRCNPECNDYPRDSFSARQSHEYRQALAKTQMALRHSGKSEKEAADMDCEYQRMKLSAQLTLGKIYDISARHNFNNFRT</sequence>
<gene>
    <name evidence="1" type="ORF">AVEN_31155_1</name>
</gene>
<evidence type="ECO:0000313" key="1">
    <source>
        <dbReference type="EMBL" id="GBO17029.1"/>
    </source>
</evidence>
<accession>A0A4Y2UVL4</accession>
<proteinExistence type="predicted"/>
<evidence type="ECO:0000313" key="2">
    <source>
        <dbReference type="Proteomes" id="UP000499080"/>
    </source>
</evidence>
<dbReference type="Proteomes" id="UP000499080">
    <property type="component" value="Unassembled WGS sequence"/>
</dbReference>
<keyword evidence="2" id="KW-1185">Reference proteome</keyword>
<comment type="caution">
    <text evidence="1">The sequence shown here is derived from an EMBL/GenBank/DDBJ whole genome shotgun (WGS) entry which is preliminary data.</text>
</comment>
<protein>
    <submittedName>
        <fullName evidence="1">Uncharacterized protein</fullName>
    </submittedName>
</protein>
<dbReference type="AlphaFoldDB" id="A0A4Y2UVL4"/>
<name>A0A4Y2UVL4_ARAVE</name>
<organism evidence="1 2">
    <name type="scientific">Araneus ventricosus</name>
    <name type="common">Orbweaver spider</name>
    <name type="synonym">Epeira ventricosa</name>
    <dbReference type="NCBI Taxonomy" id="182803"/>
    <lineage>
        <taxon>Eukaryota</taxon>
        <taxon>Metazoa</taxon>
        <taxon>Ecdysozoa</taxon>
        <taxon>Arthropoda</taxon>
        <taxon>Chelicerata</taxon>
        <taxon>Arachnida</taxon>
        <taxon>Araneae</taxon>
        <taxon>Araneomorphae</taxon>
        <taxon>Entelegynae</taxon>
        <taxon>Araneoidea</taxon>
        <taxon>Araneidae</taxon>
        <taxon>Araneus</taxon>
    </lineage>
</organism>
<reference evidence="1 2" key="1">
    <citation type="journal article" date="2019" name="Sci. Rep.">
        <title>Orb-weaving spider Araneus ventricosus genome elucidates the spidroin gene catalogue.</title>
        <authorList>
            <person name="Kono N."/>
            <person name="Nakamura H."/>
            <person name="Ohtoshi R."/>
            <person name="Moran D.A.P."/>
            <person name="Shinohara A."/>
            <person name="Yoshida Y."/>
            <person name="Fujiwara M."/>
            <person name="Mori M."/>
            <person name="Tomita M."/>
            <person name="Arakawa K."/>
        </authorList>
    </citation>
    <scope>NUCLEOTIDE SEQUENCE [LARGE SCALE GENOMIC DNA]</scope>
</reference>